<dbReference type="InterPro" id="IPR001063">
    <property type="entry name" value="Ribosomal_uL22"/>
</dbReference>
<organism evidence="5 6">
    <name type="scientific">Eremothecium gossypii (strain ATCC 10895 / CBS 109.51 / FGSC 9923 / NRRL Y-1056)</name>
    <name type="common">Yeast</name>
    <name type="synonym">Ashbya gossypii</name>
    <dbReference type="NCBI Taxonomy" id="284811"/>
    <lineage>
        <taxon>Eukaryota</taxon>
        <taxon>Fungi</taxon>
        <taxon>Dikarya</taxon>
        <taxon>Ascomycota</taxon>
        <taxon>Saccharomycotina</taxon>
        <taxon>Saccharomycetes</taxon>
        <taxon>Saccharomycetales</taxon>
        <taxon>Saccharomycetaceae</taxon>
        <taxon>Eremothecium</taxon>
    </lineage>
</organism>
<dbReference type="GO" id="GO:0005762">
    <property type="term" value="C:mitochondrial large ribosomal subunit"/>
    <property type="evidence" value="ECO:0000318"/>
    <property type="project" value="GO_Central"/>
</dbReference>
<dbReference type="PANTHER" id="PTHR13501">
    <property type="entry name" value="CHLOROPLAST 50S RIBOSOMAL PROTEIN L22-RELATED"/>
    <property type="match status" value="1"/>
</dbReference>
<dbReference type="eggNOG" id="KOG1711">
    <property type="taxonomic scope" value="Eukaryota"/>
</dbReference>
<dbReference type="STRING" id="284811.Q75E09"/>
<dbReference type="InterPro" id="IPR047867">
    <property type="entry name" value="Ribosomal_uL22_bac/org-type"/>
</dbReference>
<dbReference type="EMBL" id="AE016815">
    <property type="protein sequence ID" value="AAS50635.1"/>
    <property type="molecule type" value="Genomic_DNA"/>
</dbReference>
<gene>
    <name evidence="5" type="ORF">AGOS_ABL136C</name>
</gene>
<evidence type="ECO:0000256" key="2">
    <source>
        <dbReference type="ARBA" id="ARBA00022980"/>
    </source>
</evidence>
<dbReference type="GO" id="GO:0003735">
    <property type="term" value="F:structural constituent of ribosome"/>
    <property type="evidence" value="ECO:0000318"/>
    <property type="project" value="GO_Central"/>
</dbReference>
<evidence type="ECO:0000256" key="4">
    <source>
        <dbReference type="RuleBase" id="RU004005"/>
    </source>
</evidence>
<dbReference type="FunCoup" id="Q75E09">
    <property type="interactions" value="339"/>
</dbReference>
<dbReference type="GO" id="GO:0006412">
    <property type="term" value="P:translation"/>
    <property type="evidence" value="ECO:0000318"/>
    <property type="project" value="GO_Central"/>
</dbReference>
<dbReference type="SUPFAM" id="SSF54843">
    <property type="entry name" value="Ribosomal protein L22"/>
    <property type="match status" value="1"/>
</dbReference>
<comment type="similarity">
    <text evidence="1 4">Belongs to the universal ribosomal protein uL22 family.</text>
</comment>
<dbReference type="OrthoDB" id="416470at2759"/>
<dbReference type="OMA" id="WVQLADK"/>
<sequence>MFSKSLAALCRIRCTDSVGIRSLTSSAALRATNSESSGSIFGSITKEVQHDERDSTKLTNRLAAQAGSAEGEAADGNDSVTLATDKTLQDYILARQRPVQSPAAQLLSPLKRRLYAANCAQNGGFYKKDTVVKLPGSSVRYQVKLTRDELDALEPSVYVRSYRIESSIKKATVLLRLLSGLDVKKALTQCHFSDKKVARDVAELLQRGIEDGKELGMDPNDLYIAQIWAGSDGQFQKRPDFKGRGRQGVIVHPRVHIRCILKTKSITKKRLENERLLKELNRKPWVQLASKPVRGSTGGVYKW</sequence>
<name>Q75E09_EREGS</name>
<keyword evidence="2 4" id="KW-0689">Ribosomal protein</keyword>
<keyword evidence="6" id="KW-1185">Reference proteome</keyword>
<dbReference type="InterPro" id="IPR036394">
    <property type="entry name" value="Ribosomal_uL22_sf"/>
</dbReference>
<dbReference type="Proteomes" id="UP000000591">
    <property type="component" value="Chromosome II"/>
</dbReference>
<dbReference type="FunFam" id="3.90.470.10:FF:000022">
    <property type="entry name" value="Mitochondrial ribosomal protein"/>
    <property type="match status" value="1"/>
</dbReference>
<dbReference type="HOGENOM" id="CLU_081667_0_0_1"/>
<dbReference type="PANTHER" id="PTHR13501:SF8">
    <property type="entry name" value="LARGE RIBOSOMAL SUBUNIT PROTEIN UL22M"/>
    <property type="match status" value="1"/>
</dbReference>
<keyword evidence="3 4" id="KW-0687">Ribonucleoprotein</keyword>
<reference evidence="6" key="2">
    <citation type="journal article" date="2013" name="G3 (Bethesda)">
        <title>Genomes of Ashbya fungi isolated from insects reveal four mating-type loci, numerous translocations, lack of transposons, and distinct gene duplications.</title>
        <authorList>
            <person name="Dietrich F.S."/>
            <person name="Voegeli S."/>
            <person name="Kuo S."/>
            <person name="Philippsen P."/>
        </authorList>
    </citation>
    <scope>GENOME REANNOTATION</scope>
    <source>
        <strain evidence="6">ATCC 10895 / CBS 109.51 / FGSC 9923 / NRRL Y-1056</strain>
    </source>
</reference>
<dbReference type="GeneID" id="4618891"/>
<dbReference type="Gene3D" id="3.90.470.10">
    <property type="entry name" value="Ribosomal protein L22/L17"/>
    <property type="match status" value="1"/>
</dbReference>
<evidence type="ECO:0000313" key="6">
    <source>
        <dbReference type="Proteomes" id="UP000000591"/>
    </source>
</evidence>
<dbReference type="KEGG" id="ago:AGOS_ABL136C"/>
<evidence type="ECO:0000256" key="1">
    <source>
        <dbReference type="ARBA" id="ARBA00009451"/>
    </source>
</evidence>
<evidence type="ECO:0000313" key="5">
    <source>
        <dbReference type="EMBL" id="AAS50635.1"/>
    </source>
</evidence>
<dbReference type="AlphaFoldDB" id="Q75E09"/>
<protein>
    <submittedName>
        <fullName evidence="5">ABL136Cp</fullName>
    </submittedName>
</protein>
<dbReference type="InParanoid" id="Q75E09"/>
<accession>Q75E09</accession>
<evidence type="ECO:0000256" key="3">
    <source>
        <dbReference type="ARBA" id="ARBA00023274"/>
    </source>
</evidence>
<proteinExistence type="inferred from homology"/>
<dbReference type="Pfam" id="PF00237">
    <property type="entry name" value="Ribosomal_L22"/>
    <property type="match status" value="1"/>
</dbReference>
<reference evidence="5 6" key="1">
    <citation type="journal article" date="2004" name="Science">
        <title>The Ashbya gossypii genome as a tool for mapping the ancient Saccharomyces cerevisiae genome.</title>
        <authorList>
            <person name="Dietrich F.S."/>
            <person name="Voegeli S."/>
            <person name="Brachat S."/>
            <person name="Lerch A."/>
            <person name="Gates K."/>
            <person name="Steiner S."/>
            <person name="Mohr C."/>
            <person name="Pohlmann R."/>
            <person name="Luedi P."/>
            <person name="Choi S."/>
            <person name="Wing R.A."/>
            <person name="Flavier A."/>
            <person name="Gaffney T.D."/>
            <person name="Philippsen P."/>
        </authorList>
    </citation>
    <scope>NUCLEOTIDE SEQUENCE [LARGE SCALE GENOMIC DNA]</scope>
    <source>
        <strain evidence="6">ATCC 10895 / CBS 109.51 / FGSC 9923 / NRRL Y-1056</strain>
    </source>
</reference>
<dbReference type="RefSeq" id="NP_982811.1">
    <property type="nucleotide sequence ID" value="NM_208164.1"/>
</dbReference>